<sequence length="62" mass="7180">MIVTEKQLRNISIVTLIIFVLSLLIFLKISPFNQLISDYQSSEITKENLQYLNCLKSLTHLP</sequence>
<protein>
    <submittedName>
        <fullName evidence="1">Uncharacterized protein</fullName>
    </submittedName>
</protein>
<comment type="caution">
    <text evidence="1">The sequence shown here is derived from an EMBL/GenBank/DDBJ whole genome shotgun (WGS) entry which is preliminary data.</text>
</comment>
<evidence type="ECO:0000313" key="2">
    <source>
        <dbReference type="Proteomes" id="UP000222913"/>
    </source>
</evidence>
<gene>
    <name evidence="1" type="ORF">CS010_01390</name>
</gene>
<evidence type="ECO:0000313" key="1">
    <source>
        <dbReference type="EMBL" id="PHV58682.1"/>
    </source>
</evidence>
<dbReference type="Proteomes" id="UP000222913">
    <property type="component" value="Unassembled WGS sequence"/>
</dbReference>
<dbReference type="EMBL" id="PEBM01000012">
    <property type="protein sequence ID" value="PHV58682.1"/>
    <property type="molecule type" value="Genomic_DNA"/>
</dbReference>
<proteinExistence type="predicted"/>
<reference evidence="1 2" key="1">
    <citation type="submission" date="2017-10" db="EMBL/GenBank/DDBJ databases">
        <title>Whole-genome sequence of three Streptococcus macedonicus strains isolated from Italian cheeses of the Veneto region.</title>
        <authorList>
            <person name="Treu L."/>
            <person name="De Diego-Diaz B."/>
            <person name="Papadimitriou K."/>
            <person name="Tsakalidou E."/>
            <person name="Corich V."/>
            <person name="Giacomini A."/>
        </authorList>
    </citation>
    <scope>NUCLEOTIDE SEQUENCE [LARGE SCALE GENOMIC DNA]</scope>
    <source>
        <strain evidence="1 2">27MV</strain>
    </source>
</reference>
<accession>A0A1C3SPJ2</accession>
<dbReference type="AlphaFoldDB" id="A0A1C3SPJ2"/>
<organism evidence="1 2">
    <name type="scientific">Streptococcus macedonicus</name>
    <name type="common">Streptococcus gallolyticus macedonicus</name>
    <dbReference type="NCBI Taxonomy" id="59310"/>
    <lineage>
        <taxon>Bacteria</taxon>
        <taxon>Bacillati</taxon>
        <taxon>Bacillota</taxon>
        <taxon>Bacilli</taxon>
        <taxon>Lactobacillales</taxon>
        <taxon>Streptococcaceae</taxon>
        <taxon>Streptococcus</taxon>
    </lineage>
</organism>
<name>A0A1C3SPJ2_STRMC</name>